<feature type="region of interest" description="Disordered" evidence="1">
    <location>
        <begin position="242"/>
        <end position="289"/>
    </location>
</feature>
<dbReference type="AlphaFoldDB" id="A0A6A6I5U7"/>
<dbReference type="EMBL" id="ML987200">
    <property type="protein sequence ID" value="KAF2245322.1"/>
    <property type="molecule type" value="Genomic_DNA"/>
</dbReference>
<proteinExistence type="predicted"/>
<accession>A0A6A6I5U7</accession>
<feature type="compositionally biased region" description="Polar residues" evidence="1">
    <location>
        <begin position="333"/>
        <end position="352"/>
    </location>
</feature>
<keyword evidence="3" id="KW-1185">Reference proteome</keyword>
<sequence>MPARQVNNAFGAGSPSWNLPFPNGDLTAAEIIAYCPHWLKSVDVIDRFVTNGGKSHVISVMINEFRYQPGGDTTFVPNSVCMMIQYAMRRAGFEDWTVGSHAEWARDSEWDETQLDVSDFRTPRITHPRGNGGGALNCQAAPIKFRDLAQHVKKHPSGADALDLTRCVLYAVEHPEERWLFPNHFAQLVKKLGGPQVATHSHLDRQIFARRSGELIFPPADASALSLPYARTNSCNTKLTMARTRPSGQVNNGASTPQKRALAVADDSVGSLDTGNKRRSGRLAGKVSANLHEDTESSILDKDDAASERSFAAKKRKLSDDDGSDAKADFLFQPSNVTSSSEPTTANTSDSLLTPAPVRPGARRSALKARQTIQKLAAPPMPAPVPAKRASPPIDPALTSAARAFPSRQPVFLKPPVLSSMRLVVDERSVLLYAEPGAPDLWASALSSTRFRGPRRHPPFRELYRLTDPDPRDASDWAENIRWAKEQHKVFGSKTWTEYDYHLECITEHRREHLWVSEEAICAGM</sequence>
<feature type="compositionally biased region" description="Polar residues" evidence="1">
    <location>
        <begin position="246"/>
        <end position="258"/>
    </location>
</feature>
<dbReference type="Proteomes" id="UP000800094">
    <property type="component" value="Unassembled WGS sequence"/>
</dbReference>
<organism evidence="2 3">
    <name type="scientific">Trematosphaeria pertusa</name>
    <dbReference type="NCBI Taxonomy" id="390896"/>
    <lineage>
        <taxon>Eukaryota</taxon>
        <taxon>Fungi</taxon>
        <taxon>Dikarya</taxon>
        <taxon>Ascomycota</taxon>
        <taxon>Pezizomycotina</taxon>
        <taxon>Dothideomycetes</taxon>
        <taxon>Pleosporomycetidae</taxon>
        <taxon>Pleosporales</taxon>
        <taxon>Massarineae</taxon>
        <taxon>Trematosphaeriaceae</taxon>
        <taxon>Trematosphaeria</taxon>
    </lineage>
</organism>
<feature type="region of interest" description="Disordered" evidence="1">
    <location>
        <begin position="314"/>
        <end position="367"/>
    </location>
</feature>
<reference evidence="2" key="1">
    <citation type="journal article" date="2020" name="Stud. Mycol.">
        <title>101 Dothideomycetes genomes: a test case for predicting lifestyles and emergence of pathogens.</title>
        <authorList>
            <person name="Haridas S."/>
            <person name="Albert R."/>
            <person name="Binder M."/>
            <person name="Bloem J."/>
            <person name="Labutti K."/>
            <person name="Salamov A."/>
            <person name="Andreopoulos B."/>
            <person name="Baker S."/>
            <person name="Barry K."/>
            <person name="Bills G."/>
            <person name="Bluhm B."/>
            <person name="Cannon C."/>
            <person name="Castanera R."/>
            <person name="Culley D."/>
            <person name="Daum C."/>
            <person name="Ezra D."/>
            <person name="Gonzalez J."/>
            <person name="Henrissat B."/>
            <person name="Kuo A."/>
            <person name="Liang C."/>
            <person name="Lipzen A."/>
            <person name="Lutzoni F."/>
            <person name="Magnuson J."/>
            <person name="Mondo S."/>
            <person name="Nolan M."/>
            <person name="Ohm R."/>
            <person name="Pangilinan J."/>
            <person name="Park H.-J."/>
            <person name="Ramirez L."/>
            <person name="Alfaro M."/>
            <person name="Sun H."/>
            <person name="Tritt A."/>
            <person name="Yoshinaga Y."/>
            <person name="Zwiers L.-H."/>
            <person name="Turgeon B."/>
            <person name="Goodwin S."/>
            <person name="Spatafora J."/>
            <person name="Crous P."/>
            <person name="Grigoriev I."/>
        </authorList>
    </citation>
    <scope>NUCLEOTIDE SEQUENCE</scope>
    <source>
        <strain evidence="2">CBS 122368</strain>
    </source>
</reference>
<evidence type="ECO:0000313" key="2">
    <source>
        <dbReference type="EMBL" id="KAF2245322.1"/>
    </source>
</evidence>
<gene>
    <name evidence="2" type="ORF">BU26DRAFT_66931</name>
</gene>
<evidence type="ECO:0000313" key="3">
    <source>
        <dbReference type="Proteomes" id="UP000800094"/>
    </source>
</evidence>
<protein>
    <submittedName>
        <fullName evidence="2">Uncharacterized protein</fullName>
    </submittedName>
</protein>
<evidence type="ECO:0000256" key="1">
    <source>
        <dbReference type="SAM" id="MobiDB-lite"/>
    </source>
</evidence>
<dbReference type="OrthoDB" id="3675232at2759"/>
<dbReference type="RefSeq" id="XP_033680326.1">
    <property type="nucleotide sequence ID" value="XM_033836183.1"/>
</dbReference>
<dbReference type="GeneID" id="54589513"/>
<name>A0A6A6I5U7_9PLEO</name>
<feature type="compositionally biased region" description="Basic and acidic residues" evidence="1">
    <location>
        <begin position="318"/>
        <end position="328"/>
    </location>
</feature>